<reference evidence="2" key="1">
    <citation type="submission" date="2023-06" db="EMBL/GenBank/DDBJ databases">
        <title>Comparative genomics of Bacillaceae isolates and their secondary metabolite potential.</title>
        <authorList>
            <person name="Song L."/>
            <person name="Nielsen L.J."/>
            <person name="Mohite O."/>
            <person name="Xu X."/>
            <person name="Weber T."/>
            <person name="Kovacs A.T."/>
        </authorList>
    </citation>
    <scope>NUCLEOTIDE SEQUENCE</scope>
    <source>
        <strain evidence="2">G1S1</strain>
    </source>
</reference>
<evidence type="ECO:0000313" key="2">
    <source>
        <dbReference type="EMBL" id="MDM5286367.1"/>
    </source>
</evidence>
<keyword evidence="1" id="KW-0812">Transmembrane</keyword>
<name>A0AAJ1QS50_9BACI</name>
<organism evidence="2 3">
    <name type="scientific">Peribacillus frigoritolerans</name>
    <dbReference type="NCBI Taxonomy" id="450367"/>
    <lineage>
        <taxon>Bacteria</taxon>
        <taxon>Bacillati</taxon>
        <taxon>Bacillota</taxon>
        <taxon>Bacilli</taxon>
        <taxon>Bacillales</taxon>
        <taxon>Bacillaceae</taxon>
        <taxon>Peribacillus</taxon>
    </lineage>
</organism>
<protein>
    <submittedName>
        <fullName evidence="2">Uncharacterized protein</fullName>
    </submittedName>
</protein>
<dbReference type="RefSeq" id="WP_252267732.1">
    <property type="nucleotide sequence ID" value="NZ_CP085395.1"/>
</dbReference>
<dbReference type="AlphaFoldDB" id="A0AAJ1QS50"/>
<dbReference type="EMBL" id="JAUCFI010000003">
    <property type="protein sequence ID" value="MDM5286367.1"/>
    <property type="molecule type" value="Genomic_DNA"/>
</dbReference>
<evidence type="ECO:0000313" key="3">
    <source>
        <dbReference type="Proteomes" id="UP001238973"/>
    </source>
</evidence>
<keyword evidence="1" id="KW-1133">Transmembrane helix</keyword>
<sequence>MKKYGVAILYLLGGGLFLAIGYSSFAQDLLEKLTTQMNNPELLIGFGYIFLIVGIIHFLINSLKRK</sequence>
<proteinExistence type="predicted"/>
<dbReference type="Proteomes" id="UP001238973">
    <property type="component" value="Unassembled WGS sequence"/>
</dbReference>
<comment type="caution">
    <text evidence="2">The sequence shown here is derived from an EMBL/GenBank/DDBJ whole genome shotgun (WGS) entry which is preliminary data.</text>
</comment>
<keyword evidence="1" id="KW-0472">Membrane</keyword>
<evidence type="ECO:0000256" key="1">
    <source>
        <dbReference type="SAM" id="Phobius"/>
    </source>
</evidence>
<accession>A0AAJ1QS50</accession>
<feature type="transmembrane region" description="Helical" evidence="1">
    <location>
        <begin position="42"/>
        <end position="60"/>
    </location>
</feature>
<gene>
    <name evidence="2" type="ORF">QUF85_24065</name>
</gene>